<evidence type="ECO:0000313" key="7">
    <source>
        <dbReference type="Proteomes" id="UP000092461"/>
    </source>
</evidence>
<feature type="chain" id="PRO_5008406055" description="Neural cell adhesion molecule l1" evidence="3">
    <location>
        <begin position="28"/>
        <end position="406"/>
    </location>
</feature>
<dbReference type="GO" id="GO:0098632">
    <property type="term" value="F:cell-cell adhesion mediator activity"/>
    <property type="evidence" value="ECO:0007669"/>
    <property type="project" value="TreeGrafter"/>
</dbReference>
<dbReference type="Pfam" id="PF13927">
    <property type="entry name" value="Ig_3"/>
    <property type="match status" value="1"/>
</dbReference>
<dbReference type="Gene3D" id="2.60.40.10">
    <property type="entry name" value="Immunoglobulins"/>
    <property type="match status" value="2"/>
</dbReference>
<dbReference type="InterPro" id="IPR013783">
    <property type="entry name" value="Ig-like_fold"/>
</dbReference>
<dbReference type="GO" id="GO:0030424">
    <property type="term" value="C:axon"/>
    <property type="evidence" value="ECO:0007669"/>
    <property type="project" value="TreeGrafter"/>
</dbReference>
<dbReference type="VEuPathDB" id="VectorBase:LLONM1_006892"/>
<dbReference type="SUPFAM" id="SSF49265">
    <property type="entry name" value="Fibronectin type III"/>
    <property type="match status" value="1"/>
</dbReference>
<dbReference type="InterPro" id="IPR003599">
    <property type="entry name" value="Ig_sub"/>
</dbReference>
<feature type="domain" description="Ig-like" evidence="4">
    <location>
        <begin position="29"/>
        <end position="150"/>
    </location>
</feature>
<name>A0A1B0CRF5_LUTLO</name>
<evidence type="ECO:0000256" key="3">
    <source>
        <dbReference type="SAM" id="SignalP"/>
    </source>
</evidence>
<evidence type="ECO:0000259" key="4">
    <source>
        <dbReference type="PROSITE" id="PS50835"/>
    </source>
</evidence>
<dbReference type="CDD" id="cd00063">
    <property type="entry name" value="FN3"/>
    <property type="match status" value="1"/>
</dbReference>
<reference evidence="6" key="1">
    <citation type="submission" date="2020-05" db="UniProtKB">
        <authorList>
            <consortium name="EnsemblMetazoa"/>
        </authorList>
    </citation>
    <scope>IDENTIFICATION</scope>
    <source>
        <strain evidence="6">Jacobina</strain>
    </source>
</reference>
<dbReference type="GO" id="GO:0005886">
    <property type="term" value="C:plasma membrane"/>
    <property type="evidence" value="ECO:0007669"/>
    <property type="project" value="TreeGrafter"/>
</dbReference>
<dbReference type="PANTHER" id="PTHR10075">
    <property type="entry name" value="BASIGIN RELATED"/>
    <property type="match status" value="1"/>
</dbReference>
<keyword evidence="3" id="KW-0732">Signal</keyword>
<accession>A0A1B0CRF5</accession>
<dbReference type="SMART" id="SM00409">
    <property type="entry name" value="IG"/>
    <property type="match status" value="1"/>
</dbReference>
<dbReference type="InterPro" id="IPR007110">
    <property type="entry name" value="Ig-like_dom"/>
</dbReference>
<dbReference type="SMART" id="SM00408">
    <property type="entry name" value="IGc2"/>
    <property type="match status" value="1"/>
</dbReference>
<proteinExistence type="predicted"/>
<keyword evidence="1" id="KW-0393">Immunoglobulin domain</keyword>
<feature type="signal peptide" evidence="3">
    <location>
        <begin position="1"/>
        <end position="27"/>
    </location>
</feature>
<evidence type="ECO:0000259" key="5">
    <source>
        <dbReference type="PROSITE" id="PS50853"/>
    </source>
</evidence>
<protein>
    <recommendedName>
        <fullName evidence="8">Neural cell adhesion molecule l1</fullName>
    </recommendedName>
</protein>
<dbReference type="VEuPathDB" id="VectorBase:LLOJ007453"/>
<dbReference type="GO" id="GO:0070593">
    <property type="term" value="P:dendrite self-avoidance"/>
    <property type="evidence" value="ECO:0007669"/>
    <property type="project" value="TreeGrafter"/>
</dbReference>
<dbReference type="GO" id="GO:0007156">
    <property type="term" value="P:homophilic cell adhesion via plasma membrane adhesion molecules"/>
    <property type="evidence" value="ECO:0007669"/>
    <property type="project" value="TreeGrafter"/>
</dbReference>
<dbReference type="PANTHER" id="PTHR10075:SF100">
    <property type="entry name" value="FASCICLIN-2"/>
    <property type="match status" value="1"/>
</dbReference>
<dbReference type="GO" id="GO:0007411">
    <property type="term" value="P:axon guidance"/>
    <property type="evidence" value="ECO:0007669"/>
    <property type="project" value="TreeGrafter"/>
</dbReference>
<dbReference type="InterPro" id="IPR003598">
    <property type="entry name" value="Ig_sub2"/>
</dbReference>
<dbReference type="PROSITE" id="PS50853">
    <property type="entry name" value="FN3"/>
    <property type="match status" value="1"/>
</dbReference>
<keyword evidence="2" id="KW-1133">Transmembrane helix</keyword>
<feature type="transmembrane region" description="Helical" evidence="2">
    <location>
        <begin position="296"/>
        <end position="320"/>
    </location>
</feature>
<dbReference type="SUPFAM" id="SSF48726">
    <property type="entry name" value="Immunoglobulin"/>
    <property type="match status" value="1"/>
</dbReference>
<keyword evidence="7" id="KW-1185">Reference proteome</keyword>
<dbReference type="EMBL" id="AJWK01024714">
    <property type="status" value="NOT_ANNOTATED_CDS"/>
    <property type="molecule type" value="Genomic_DNA"/>
</dbReference>
<dbReference type="PROSITE" id="PS50835">
    <property type="entry name" value="IG_LIKE"/>
    <property type="match status" value="1"/>
</dbReference>
<evidence type="ECO:0000256" key="1">
    <source>
        <dbReference type="ARBA" id="ARBA00023319"/>
    </source>
</evidence>
<organism evidence="6 7">
    <name type="scientific">Lutzomyia longipalpis</name>
    <name type="common">Sand fly</name>
    <dbReference type="NCBI Taxonomy" id="7200"/>
    <lineage>
        <taxon>Eukaryota</taxon>
        <taxon>Metazoa</taxon>
        <taxon>Ecdysozoa</taxon>
        <taxon>Arthropoda</taxon>
        <taxon>Hexapoda</taxon>
        <taxon>Insecta</taxon>
        <taxon>Pterygota</taxon>
        <taxon>Neoptera</taxon>
        <taxon>Endopterygota</taxon>
        <taxon>Diptera</taxon>
        <taxon>Nematocera</taxon>
        <taxon>Psychodoidea</taxon>
        <taxon>Psychodidae</taxon>
        <taxon>Lutzomyia</taxon>
        <taxon>Lutzomyia</taxon>
    </lineage>
</organism>
<dbReference type="CDD" id="cd00096">
    <property type="entry name" value="Ig"/>
    <property type="match status" value="1"/>
</dbReference>
<evidence type="ECO:0008006" key="8">
    <source>
        <dbReference type="Google" id="ProtNLM"/>
    </source>
</evidence>
<dbReference type="EnsemblMetazoa" id="LLOJ007453-RA">
    <property type="protein sequence ID" value="LLOJ007453-PA"/>
    <property type="gene ID" value="LLOJ007453"/>
</dbReference>
<sequence>MSFGAIFLSFPISVLFFLQALIRLSSSSPIKSDEYREFIVDPGKNLILPCIVNDPLTAIWMKEGHITKPNWIRQFIVDPGKNLILPCIVNDPLTAIWMKEGHITKPNWIRQENGSLLIVNITMNDAGNYTCSTVNGTASLPGNIASSSLDYKTSNVRVRTPPEAVSFFAVRASTVIAVLIWEYPPKKLIANSVRSFTADFRRVPDEDIEVDADGNIIEMTETEWEQIDPPNISPNIRQLEVYHLIPNNSYEFRIWANNHLGPGEKTSVTATTKSQWQEKDLIRLILVDVRNFDTRAWIVAVAITMGILIILTIATSAVLFRECHSSPEFDGDPDALELVPNIILNPGFCDSDDQGPLIIPFAKPFQYRPKHDDDDSDSSDSYYHEDPVPFSRKLSIFFTEGTIKRL</sequence>
<keyword evidence="2" id="KW-0812">Transmembrane</keyword>
<feature type="domain" description="Fibronectin type-III" evidence="5">
    <location>
        <begin position="184"/>
        <end position="277"/>
    </location>
</feature>
<keyword evidence="2" id="KW-0472">Membrane</keyword>
<dbReference type="InterPro" id="IPR003961">
    <property type="entry name" value="FN3_dom"/>
</dbReference>
<dbReference type="Proteomes" id="UP000092461">
    <property type="component" value="Unassembled WGS sequence"/>
</dbReference>
<evidence type="ECO:0000313" key="6">
    <source>
        <dbReference type="EnsemblMetazoa" id="LLOJ007453-PA"/>
    </source>
</evidence>
<dbReference type="EMBL" id="AJWK01024713">
    <property type="status" value="NOT_ANNOTATED_CDS"/>
    <property type="molecule type" value="Genomic_DNA"/>
</dbReference>
<evidence type="ECO:0000256" key="2">
    <source>
        <dbReference type="SAM" id="Phobius"/>
    </source>
</evidence>
<dbReference type="AlphaFoldDB" id="A0A1B0CRF5"/>
<dbReference type="InterPro" id="IPR036116">
    <property type="entry name" value="FN3_sf"/>
</dbReference>
<dbReference type="InterPro" id="IPR036179">
    <property type="entry name" value="Ig-like_dom_sf"/>
</dbReference>